<dbReference type="EMBL" id="JAYMYQ010000005">
    <property type="protein sequence ID" value="KAK7331308.1"/>
    <property type="molecule type" value="Genomic_DNA"/>
</dbReference>
<protein>
    <submittedName>
        <fullName evidence="1">Uncharacterized protein</fullName>
    </submittedName>
</protein>
<evidence type="ECO:0000313" key="1">
    <source>
        <dbReference type="EMBL" id="KAK7331308.1"/>
    </source>
</evidence>
<keyword evidence="2" id="KW-1185">Reference proteome</keyword>
<proteinExistence type="predicted"/>
<reference evidence="1 2" key="1">
    <citation type="submission" date="2024-01" db="EMBL/GenBank/DDBJ databases">
        <title>The genomes of 5 underutilized Papilionoideae crops provide insights into root nodulation and disease resistanc.</title>
        <authorList>
            <person name="Jiang F."/>
        </authorList>
    </citation>
    <scope>NUCLEOTIDE SEQUENCE [LARGE SCALE GENOMIC DNA]</scope>
    <source>
        <strain evidence="1">LVBAO_FW01</strain>
        <tissue evidence="1">Leaves</tissue>
    </source>
</reference>
<name>A0AAN9QH67_CANGL</name>
<organism evidence="1 2">
    <name type="scientific">Canavalia gladiata</name>
    <name type="common">Sword bean</name>
    <name type="synonym">Dolichos gladiatus</name>
    <dbReference type="NCBI Taxonomy" id="3824"/>
    <lineage>
        <taxon>Eukaryota</taxon>
        <taxon>Viridiplantae</taxon>
        <taxon>Streptophyta</taxon>
        <taxon>Embryophyta</taxon>
        <taxon>Tracheophyta</taxon>
        <taxon>Spermatophyta</taxon>
        <taxon>Magnoliopsida</taxon>
        <taxon>eudicotyledons</taxon>
        <taxon>Gunneridae</taxon>
        <taxon>Pentapetalae</taxon>
        <taxon>rosids</taxon>
        <taxon>fabids</taxon>
        <taxon>Fabales</taxon>
        <taxon>Fabaceae</taxon>
        <taxon>Papilionoideae</taxon>
        <taxon>50 kb inversion clade</taxon>
        <taxon>NPAAA clade</taxon>
        <taxon>indigoferoid/millettioid clade</taxon>
        <taxon>Phaseoleae</taxon>
        <taxon>Canavalia</taxon>
    </lineage>
</organism>
<comment type="caution">
    <text evidence="1">The sequence shown here is derived from an EMBL/GenBank/DDBJ whole genome shotgun (WGS) entry which is preliminary data.</text>
</comment>
<dbReference type="AlphaFoldDB" id="A0AAN9QH67"/>
<sequence>MLTAHLVWCSEHHKNLDGAATIMAQKYLSKDLVAYLFLNTDEIDTLPKDHWLPFKFKAYKYDLTGRVNMNSTLLPFSPLRPLLMIANAVPGSELGIHIALCCKKE</sequence>
<gene>
    <name evidence="1" type="ORF">VNO77_25530</name>
</gene>
<evidence type="ECO:0000313" key="2">
    <source>
        <dbReference type="Proteomes" id="UP001367508"/>
    </source>
</evidence>
<dbReference type="Proteomes" id="UP001367508">
    <property type="component" value="Unassembled WGS sequence"/>
</dbReference>
<accession>A0AAN9QH67</accession>